<keyword evidence="1" id="KW-0732">Signal</keyword>
<dbReference type="Proteomes" id="UP001328107">
    <property type="component" value="Unassembled WGS sequence"/>
</dbReference>
<dbReference type="Gene3D" id="2.10.60.10">
    <property type="entry name" value="CD59"/>
    <property type="match status" value="1"/>
</dbReference>
<feature type="signal peptide" evidence="1">
    <location>
        <begin position="1"/>
        <end position="26"/>
    </location>
</feature>
<evidence type="ECO:0000313" key="3">
    <source>
        <dbReference type="Proteomes" id="UP001328107"/>
    </source>
</evidence>
<reference evidence="3" key="1">
    <citation type="submission" date="2022-10" db="EMBL/GenBank/DDBJ databases">
        <title>Genome assembly of Pristionchus species.</title>
        <authorList>
            <person name="Yoshida K."/>
            <person name="Sommer R.J."/>
        </authorList>
    </citation>
    <scope>NUCLEOTIDE SEQUENCE [LARGE SCALE GENOMIC DNA]</scope>
    <source>
        <strain evidence="3">RS5460</strain>
    </source>
</reference>
<accession>A0AAN5IAF9</accession>
<evidence type="ECO:0000256" key="1">
    <source>
        <dbReference type="SAM" id="SignalP"/>
    </source>
</evidence>
<protein>
    <recommendedName>
        <fullName evidence="4">UPAR/Ly6 domain-containing protein</fullName>
    </recommendedName>
</protein>
<gene>
    <name evidence="2" type="ORF">PMAYCL1PPCAC_28947</name>
</gene>
<comment type="caution">
    <text evidence="2">The sequence shown here is derived from an EMBL/GenBank/DDBJ whole genome shotgun (WGS) entry which is preliminary data.</text>
</comment>
<evidence type="ECO:0008006" key="4">
    <source>
        <dbReference type="Google" id="ProtNLM"/>
    </source>
</evidence>
<evidence type="ECO:0000313" key="2">
    <source>
        <dbReference type="EMBL" id="GMR58752.1"/>
    </source>
</evidence>
<dbReference type="PANTHER" id="PTHR34721:SF11">
    <property type="entry name" value="ACTIVIN_RECP DOMAIN-CONTAINING PROTEIN"/>
    <property type="match status" value="1"/>
</dbReference>
<feature type="chain" id="PRO_5042935639" description="UPAR/Ly6 domain-containing protein" evidence="1">
    <location>
        <begin position="27"/>
        <end position="131"/>
    </location>
</feature>
<dbReference type="SUPFAM" id="SSF57302">
    <property type="entry name" value="Snake toxin-like"/>
    <property type="match status" value="1"/>
</dbReference>
<dbReference type="InterPro" id="IPR045860">
    <property type="entry name" value="Snake_toxin-like_sf"/>
</dbReference>
<dbReference type="PANTHER" id="PTHR34721">
    <property type="entry name" value="PROTEIN CBG09734"/>
    <property type="match status" value="1"/>
</dbReference>
<name>A0AAN5IAF9_9BILA</name>
<proteinExistence type="predicted"/>
<keyword evidence="3" id="KW-1185">Reference proteome</keyword>
<dbReference type="AlphaFoldDB" id="A0AAN5IAF9"/>
<sequence length="131" mass="14514">MGSSFRSSMNSRLIILVSFLPLLVLSLQCYNYMRSSNMNPAAVQTTSVTCPPNDFYCVKSYQMNQDVNGFQSWVETRNCANQQVCQRNGCFGSQFDQVCCCNGNYCNSASEKVGVIAMLAPLAVYAANHFV</sequence>
<dbReference type="EMBL" id="BTRK01000006">
    <property type="protein sequence ID" value="GMR58752.1"/>
    <property type="molecule type" value="Genomic_DNA"/>
</dbReference>
<dbReference type="CDD" id="cd00117">
    <property type="entry name" value="TFP"/>
    <property type="match status" value="1"/>
</dbReference>
<organism evidence="2 3">
    <name type="scientific">Pristionchus mayeri</name>
    <dbReference type="NCBI Taxonomy" id="1317129"/>
    <lineage>
        <taxon>Eukaryota</taxon>
        <taxon>Metazoa</taxon>
        <taxon>Ecdysozoa</taxon>
        <taxon>Nematoda</taxon>
        <taxon>Chromadorea</taxon>
        <taxon>Rhabditida</taxon>
        <taxon>Rhabditina</taxon>
        <taxon>Diplogasteromorpha</taxon>
        <taxon>Diplogasteroidea</taxon>
        <taxon>Neodiplogasteridae</taxon>
        <taxon>Pristionchus</taxon>
    </lineage>
</organism>